<proteinExistence type="predicted"/>
<evidence type="ECO:0000256" key="1">
    <source>
        <dbReference type="SAM" id="MobiDB-lite"/>
    </source>
</evidence>
<dbReference type="Proteomes" id="UP000277952">
    <property type="component" value="Unassembled WGS sequence"/>
</dbReference>
<protein>
    <submittedName>
        <fullName evidence="2">Uncharacterized protein</fullName>
    </submittedName>
</protein>
<evidence type="ECO:0000313" key="2">
    <source>
        <dbReference type="EMBL" id="RML51026.1"/>
    </source>
</evidence>
<name>A0A3M2WHL6_PSEA0</name>
<comment type="caution">
    <text evidence="2">The sequence shown here is derived from an EMBL/GenBank/DDBJ whole genome shotgun (WGS) entry which is preliminary data.</text>
</comment>
<sequence length="83" mass="9430">MTTRHTSHKSKGLPKYNGYAPKSRSTVTVSHGLWDTDSRDRWANTMKGESTMNPPFPSCNEISQNCDQRGRDANLKCSWSRLL</sequence>
<feature type="region of interest" description="Disordered" evidence="1">
    <location>
        <begin position="1"/>
        <end position="31"/>
    </location>
</feature>
<feature type="compositionally biased region" description="Basic residues" evidence="1">
    <location>
        <begin position="1"/>
        <end position="12"/>
    </location>
</feature>
<evidence type="ECO:0000313" key="3">
    <source>
        <dbReference type="Proteomes" id="UP000277952"/>
    </source>
</evidence>
<organism evidence="2 3">
    <name type="scientific">Pseudomonas amygdali pv. morsprunorum</name>
    <dbReference type="NCBI Taxonomy" id="129138"/>
    <lineage>
        <taxon>Bacteria</taxon>
        <taxon>Pseudomonadati</taxon>
        <taxon>Pseudomonadota</taxon>
        <taxon>Gammaproteobacteria</taxon>
        <taxon>Pseudomonadales</taxon>
        <taxon>Pseudomonadaceae</taxon>
        <taxon>Pseudomonas</taxon>
        <taxon>Pseudomonas amygdali</taxon>
    </lineage>
</organism>
<gene>
    <name evidence="2" type="ORF">ALQ94_200081</name>
</gene>
<reference evidence="2 3" key="1">
    <citation type="submission" date="2018-08" db="EMBL/GenBank/DDBJ databases">
        <title>Recombination of ecologically and evolutionarily significant loci maintains genetic cohesion in the Pseudomonas syringae species complex.</title>
        <authorList>
            <person name="Dillon M."/>
            <person name="Thakur S."/>
            <person name="Almeida R.N.D."/>
            <person name="Weir B.S."/>
            <person name="Guttman D.S."/>
        </authorList>
    </citation>
    <scope>NUCLEOTIDE SEQUENCE [LARGE SCALE GENOMIC DNA]</scope>
    <source>
        <strain evidence="2 3">19322</strain>
    </source>
</reference>
<dbReference type="EMBL" id="RBNS01000227">
    <property type="protein sequence ID" value="RML51026.1"/>
    <property type="molecule type" value="Genomic_DNA"/>
</dbReference>
<dbReference type="AlphaFoldDB" id="A0A3M2WHL6"/>
<accession>A0A3M2WHL6</accession>